<protein>
    <submittedName>
        <fullName evidence="1">Lipoprotein</fullName>
    </submittedName>
</protein>
<dbReference type="Pfam" id="PF05643">
    <property type="entry name" value="GNA1162-like"/>
    <property type="match status" value="1"/>
</dbReference>
<dbReference type="Proteomes" id="UP000282597">
    <property type="component" value="Chromosome"/>
</dbReference>
<dbReference type="Gene3D" id="3.40.50.10610">
    <property type="entry name" value="ABC-type transport auxiliary lipoprotein component"/>
    <property type="match status" value="1"/>
</dbReference>
<organism evidence="1 2">
    <name type="scientific">Mycoavidus cysteinexigens</name>
    <dbReference type="NCBI Taxonomy" id="1553431"/>
    <lineage>
        <taxon>Bacteria</taxon>
        <taxon>Pseudomonadati</taxon>
        <taxon>Pseudomonadota</taxon>
        <taxon>Betaproteobacteria</taxon>
        <taxon>Burkholderiales</taxon>
        <taxon>Burkholderiaceae</taxon>
        <taxon>Mycoavidus</taxon>
    </lineage>
</organism>
<evidence type="ECO:0000313" key="1">
    <source>
        <dbReference type="EMBL" id="BBE09267.1"/>
    </source>
</evidence>
<dbReference type="InterPro" id="IPR008517">
    <property type="entry name" value="GNA1162-like"/>
</dbReference>
<dbReference type="RefSeq" id="WP_045362232.1">
    <property type="nucleotide sequence ID" value="NZ_AP018150.1"/>
</dbReference>
<gene>
    <name evidence="1" type="ORF">MCB1EB_1106</name>
</gene>
<sequence length="223" mass="23457">MIQRFLKLCAAAGLAVLMVGCAAPKKIDYTAFYAAFKASKPRSIVVLPPLNESPEVGATYGLLSQVTVPLAEAGYYVLPVTLVDETFRQNGLTVAGDIHGVSVAKLRDIFNADAALYITITQYGTKFMVLDSVSTVAATAKLVDLKSGRMLWAGQARASSNEGDNNSGGSLVAMLVTAVVKQIIHSSTDKSYGLAGVTSFRLLSPGQEGGILYGPRSPGYSTD</sequence>
<dbReference type="EMBL" id="AP018150">
    <property type="protein sequence ID" value="BBE09267.1"/>
    <property type="molecule type" value="Genomic_DNA"/>
</dbReference>
<reference evidence="1 2" key="1">
    <citation type="journal article" date="2018" name="Microbes Environ.">
        <title>Comparative Genomic Insights into Endofungal Lifestyles of Two Bacterial Endosymbionts, Mycoavidus cysteinexigens and Burkholderia rhizoxinica.</title>
        <authorList>
            <person name="Sharmin D."/>
            <person name="Guo Y."/>
            <person name="Nishizawa T."/>
            <person name="Ohshima S."/>
            <person name="Sato Y."/>
            <person name="Takashima Y."/>
            <person name="Narisawa K."/>
            <person name="Ohta H."/>
        </authorList>
    </citation>
    <scope>NUCLEOTIDE SEQUENCE [LARGE SCALE GENOMIC DNA]</scope>
    <source>
        <strain evidence="1 2">B1-EB</strain>
    </source>
</reference>
<accession>A0A2Z6EUX3</accession>
<proteinExistence type="predicted"/>
<dbReference type="KEGG" id="mcys:MCB1EB_1106"/>
<dbReference type="PROSITE" id="PS51257">
    <property type="entry name" value="PROKAR_LIPOPROTEIN"/>
    <property type="match status" value="1"/>
</dbReference>
<keyword evidence="2" id="KW-1185">Reference proteome</keyword>
<name>A0A2Z6EUX3_9BURK</name>
<evidence type="ECO:0000313" key="2">
    <source>
        <dbReference type="Proteomes" id="UP000282597"/>
    </source>
</evidence>
<keyword evidence="1" id="KW-0449">Lipoprotein</keyword>
<dbReference type="AlphaFoldDB" id="A0A2Z6EUX3"/>